<keyword evidence="2" id="KW-0547">Nucleotide-binding</keyword>
<dbReference type="EMBL" id="WVHT01000007">
    <property type="protein sequence ID" value="MXV52220.1"/>
    <property type="molecule type" value="Genomic_DNA"/>
</dbReference>
<dbReference type="InterPro" id="IPR050187">
    <property type="entry name" value="Lipid_Phosphate_FormReg"/>
</dbReference>
<dbReference type="Gene3D" id="3.40.50.10330">
    <property type="entry name" value="Probable inorganic polyphosphate/atp-NAD kinase, domain 1"/>
    <property type="match status" value="1"/>
</dbReference>
<feature type="domain" description="DAGKc" evidence="5">
    <location>
        <begin position="4"/>
        <end position="132"/>
    </location>
</feature>
<keyword evidence="1" id="KW-0808">Transferase</keyword>
<evidence type="ECO:0000256" key="2">
    <source>
        <dbReference type="ARBA" id="ARBA00022741"/>
    </source>
</evidence>
<sequence>MDNSLFKKVFFIVNPNSGNNAKDGLEKIIEEHSTRLGFDYEIQKVESDASLKIKNAIAAFKPDLVAACGGDGTVNLAASILDSTGIPLLIVPFGSANGMAKEIQINSIEQSLELLSNGTTLTIDLIKINGKTCIHLADAGLNARIVKRFEADGRRGIITYAKHLFGEMFLLKQYRFVIRYCDSIIKRKAVSLTFANASKYGTGAVINATGKLNDGKFEIVIVKPFPSRKLFSIAWKMFSGKLQTSEYVEVLRCTDAVVTCNKKTTFQIDGEITGKIKEFTAKIVPGALTLVVPPKAGL</sequence>
<evidence type="ECO:0000313" key="6">
    <source>
        <dbReference type="EMBL" id="MXV52220.1"/>
    </source>
</evidence>
<dbReference type="GO" id="GO:0005886">
    <property type="term" value="C:plasma membrane"/>
    <property type="evidence" value="ECO:0007669"/>
    <property type="project" value="TreeGrafter"/>
</dbReference>
<gene>
    <name evidence="6" type="ORF">GS399_14675</name>
</gene>
<dbReference type="SUPFAM" id="SSF111331">
    <property type="entry name" value="NAD kinase/diacylglycerol kinase-like"/>
    <property type="match status" value="1"/>
</dbReference>
<name>A0A7K1YCQ3_9SPHI</name>
<evidence type="ECO:0000259" key="5">
    <source>
        <dbReference type="PROSITE" id="PS50146"/>
    </source>
</evidence>
<dbReference type="PANTHER" id="PTHR12358">
    <property type="entry name" value="SPHINGOSINE KINASE"/>
    <property type="match status" value="1"/>
</dbReference>
<protein>
    <submittedName>
        <fullName evidence="6">Diacylglycerol kinase</fullName>
    </submittedName>
</protein>
<dbReference type="Pfam" id="PF19279">
    <property type="entry name" value="YegS_C"/>
    <property type="match status" value="1"/>
</dbReference>
<dbReference type="Proteomes" id="UP000466586">
    <property type="component" value="Unassembled WGS sequence"/>
</dbReference>
<dbReference type="InterPro" id="IPR001206">
    <property type="entry name" value="Diacylglycerol_kinase_cat_dom"/>
</dbReference>
<dbReference type="PANTHER" id="PTHR12358:SF106">
    <property type="entry name" value="LIPID KINASE YEGS"/>
    <property type="match status" value="1"/>
</dbReference>
<dbReference type="Gene3D" id="2.60.200.40">
    <property type="match status" value="1"/>
</dbReference>
<dbReference type="InterPro" id="IPR016064">
    <property type="entry name" value="NAD/diacylglycerol_kinase_sf"/>
</dbReference>
<keyword evidence="7" id="KW-1185">Reference proteome</keyword>
<dbReference type="PROSITE" id="PS50146">
    <property type="entry name" value="DAGK"/>
    <property type="match status" value="1"/>
</dbReference>
<dbReference type="InterPro" id="IPR017438">
    <property type="entry name" value="ATP-NAD_kinase_N"/>
</dbReference>
<comment type="caution">
    <text evidence="6">The sequence shown here is derived from an EMBL/GenBank/DDBJ whole genome shotgun (WGS) entry which is preliminary data.</text>
</comment>
<dbReference type="InterPro" id="IPR045540">
    <property type="entry name" value="YegS/DAGK_C"/>
</dbReference>
<evidence type="ECO:0000313" key="7">
    <source>
        <dbReference type="Proteomes" id="UP000466586"/>
    </source>
</evidence>
<dbReference type="SMART" id="SM00046">
    <property type="entry name" value="DAGKc"/>
    <property type="match status" value="1"/>
</dbReference>
<keyword evidence="3 6" id="KW-0418">Kinase</keyword>
<dbReference type="AlphaFoldDB" id="A0A7K1YCQ3"/>
<accession>A0A7K1YCQ3</accession>
<dbReference type="Pfam" id="PF00781">
    <property type="entry name" value="DAGK_cat"/>
    <property type="match status" value="1"/>
</dbReference>
<dbReference type="GO" id="GO:0016301">
    <property type="term" value="F:kinase activity"/>
    <property type="evidence" value="ECO:0007669"/>
    <property type="project" value="UniProtKB-KW"/>
</dbReference>
<keyword evidence="4" id="KW-0067">ATP-binding</keyword>
<evidence type="ECO:0000256" key="3">
    <source>
        <dbReference type="ARBA" id="ARBA00022777"/>
    </source>
</evidence>
<dbReference type="RefSeq" id="WP_160845401.1">
    <property type="nucleotide sequence ID" value="NZ_WVHT01000007.1"/>
</dbReference>
<proteinExistence type="predicted"/>
<reference evidence="6 7" key="1">
    <citation type="submission" date="2019-11" db="EMBL/GenBank/DDBJ databases">
        <title>Pedobacter sp. HMF7647 Genome sequencing and assembly.</title>
        <authorList>
            <person name="Kang H."/>
            <person name="Kim H."/>
            <person name="Joh K."/>
        </authorList>
    </citation>
    <scope>NUCLEOTIDE SEQUENCE [LARGE SCALE GENOMIC DNA]</scope>
    <source>
        <strain evidence="6 7">HMF7647</strain>
    </source>
</reference>
<evidence type="ECO:0000256" key="4">
    <source>
        <dbReference type="ARBA" id="ARBA00022840"/>
    </source>
</evidence>
<organism evidence="6 7">
    <name type="scientific">Hufsiella arboris</name>
    <dbReference type="NCBI Taxonomy" id="2695275"/>
    <lineage>
        <taxon>Bacteria</taxon>
        <taxon>Pseudomonadati</taxon>
        <taxon>Bacteroidota</taxon>
        <taxon>Sphingobacteriia</taxon>
        <taxon>Sphingobacteriales</taxon>
        <taxon>Sphingobacteriaceae</taxon>
        <taxon>Hufsiella</taxon>
    </lineage>
</organism>
<dbReference type="GO" id="GO:0005524">
    <property type="term" value="F:ATP binding"/>
    <property type="evidence" value="ECO:0007669"/>
    <property type="project" value="UniProtKB-KW"/>
</dbReference>
<evidence type="ECO:0000256" key="1">
    <source>
        <dbReference type="ARBA" id="ARBA00022679"/>
    </source>
</evidence>